<dbReference type="SUPFAM" id="SSF46689">
    <property type="entry name" value="Homeodomain-like"/>
    <property type="match status" value="1"/>
</dbReference>
<name>A0A084A8C8_LACLC</name>
<dbReference type="Gene3D" id="1.10.10.60">
    <property type="entry name" value="Homeodomain-like"/>
    <property type="match status" value="1"/>
</dbReference>
<dbReference type="AlphaFoldDB" id="A0A084A8C8"/>
<evidence type="ECO:0000259" key="1">
    <source>
        <dbReference type="Pfam" id="PF13556"/>
    </source>
</evidence>
<proteinExistence type="predicted"/>
<dbReference type="EMBL" id="AZSI01000161">
    <property type="protein sequence ID" value="KEY61557.1"/>
    <property type="molecule type" value="Genomic_DNA"/>
</dbReference>
<dbReference type="InterPro" id="IPR009057">
    <property type="entry name" value="Homeodomain-like_sf"/>
</dbReference>
<feature type="domain" description="PucR C-terminal helix-turn-helix" evidence="1">
    <location>
        <begin position="172"/>
        <end position="215"/>
    </location>
</feature>
<dbReference type="Proteomes" id="UP000028401">
    <property type="component" value="Unassembled WGS sequence"/>
</dbReference>
<dbReference type="PRINTS" id="PR01590">
    <property type="entry name" value="HTHFIS"/>
</dbReference>
<dbReference type="InterPro" id="IPR002197">
    <property type="entry name" value="HTH_Fis"/>
</dbReference>
<gene>
    <name evidence="2" type="ORF">U725_02441</name>
</gene>
<dbReference type="RefSeq" id="WP_042748888.1">
    <property type="nucleotide sequence ID" value="NZ_AZSI01000161.1"/>
</dbReference>
<sequence>MELEKIRKIYEKVDPSQLTEREKLLTELIFTDRKLSIDNLPNGRYRILQFSGNNFEELENTLKLLLPDFVKSLREQKIVIEFFSSDSPTTSELFDIFQTLSQDMGEEVTAYVGRFVDKNRLSEVYAEESKIFENQSTFSEYILSESLNLLENNILHEIRKELLENPEDQKLVKAMYKASANQTKAAKLLYVHRNTLINKIKNYEQKYGLQLSGSDLTLAYNLL</sequence>
<accession>A0A084A8C8</accession>
<dbReference type="InterPro" id="IPR025736">
    <property type="entry name" value="PucR_C-HTH_dom"/>
</dbReference>
<evidence type="ECO:0000313" key="3">
    <source>
        <dbReference type="Proteomes" id="UP000028401"/>
    </source>
</evidence>
<protein>
    <submittedName>
        <fullName evidence="2">Regulator of polyketide synthase expression</fullName>
    </submittedName>
</protein>
<dbReference type="PATRIC" id="fig|1415168.3.peg.2508"/>
<comment type="caution">
    <text evidence="2">The sequence shown here is derived from an EMBL/GenBank/DDBJ whole genome shotgun (WGS) entry which is preliminary data.</text>
</comment>
<evidence type="ECO:0000313" key="2">
    <source>
        <dbReference type="EMBL" id="KEY61557.1"/>
    </source>
</evidence>
<organism evidence="2 3">
    <name type="scientific">Lactococcus cremoris subsp. cremoris GE214</name>
    <dbReference type="NCBI Taxonomy" id="1415168"/>
    <lineage>
        <taxon>Bacteria</taxon>
        <taxon>Bacillati</taxon>
        <taxon>Bacillota</taxon>
        <taxon>Bacilli</taxon>
        <taxon>Lactobacillales</taxon>
        <taxon>Streptococcaceae</taxon>
        <taxon>Lactococcus</taxon>
        <taxon>Lactococcus cremoris subsp. cremoris</taxon>
    </lineage>
</organism>
<dbReference type="GO" id="GO:0043565">
    <property type="term" value="F:sequence-specific DNA binding"/>
    <property type="evidence" value="ECO:0007669"/>
    <property type="project" value="InterPro"/>
</dbReference>
<reference evidence="2 3" key="1">
    <citation type="submission" date="2014-06" db="EMBL/GenBank/DDBJ databases">
        <title>Draft genome sequence of the putrescine producing strain Lactococcus lactis subsp cremoris GE214.</title>
        <authorList>
            <person name="Ladero V."/>
            <person name="Linares D.M."/>
            <person name="del Rio B."/>
            <person name="Mayo B."/>
            <person name="Martin M.C."/>
            <person name="Fernandez M."/>
            <person name="Alvarez M.A."/>
        </authorList>
    </citation>
    <scope>NUCLEOTIDE SEQUENCE [LARGE SCALE GENOMIC DNA]</scope>
    <source>
        <strain evidence="2 3">GE214</strain>
    </source>
</reference>
<dbReference type="Pfam" id="PF13556">
    <property type="entry name" value="HTH_30"/>
    <property type="match status" value="1"/>
</dbReference>